<keyword evidence="8" id="KW-1185">Reference proteome</keyword>
<dbReference type="InterPro" id="IPR015500">
    <property type="entry name" value="Peptidase_S8_subtilisin-rel"/>
</dbReference>
<dbReference type="InterPro" id="IPR050131">
    <property type="entry name" value="Peptidase_S8_subtilisin-like"/>
</dbReference>
<dbReference type="OrthoDB" id="3797656at2759"/>
<dbReference type="EMBL" id="ML976979">
    <property type="protein sequence ID" value="KAF1962377.1"/>
    <property type="molecule type" value="Genomic_DNA"/>
</dbReference>
<sequence length="444" mass="49885">MRRQLMENLAQGPSCDEKIVYIQDSEALSRESIQRHRVKVSVLVSAHESSKMQNRRMIVTREGSAGCANLNFTDQLLEVSRKWRQKSQYLDNVTVYGYDGVFVDPARKDRASAVDTTRRELRGPQVLKGSQYTSDAWLNKTDRLRAAMKAPPKVRAAMKEPPKAKGDYSPVKVCVIDTGFHKSDRDCKKVVEFKDFVDKNNTELRDDTWHGTLTATIILSVYPDCVLYVARVFKNNDTDEKTEPALMVEAINWAMEKNRDVDIISISAGFEEHSPALQDAVQRAAAANKLVFAAAANYGNLRPVAFPARHELFTICIFSTNTLDKGSDFNPEWRADAHNFALLGEDFRDRKYSEVRQSGTSMATAAAAGLAALIVDFSRHPDNKTILRVQDVGKMLGMIAIFKSMSKRTGSLDCVDLEKLYKGAPGERREWVRGNISRAMLYAN</sequence>
<dbReference type="SUPFAM" id="SSF52743">
    <property type="entry name" value="Subtilisin-like"/>
    <property type="match status" value="1"/>
</dbReference>
<dbReference type="PROSITE" id="PS51892">
    <property type="entry name" value="SUBTILASE"/>
    <property type="match status" value="1"/>
</dbReference>
<feature type="active site" description="Charge relay system" evidence="5">
    <location>
        <position position="177"/>
    </location>
</feature>
<dbReference type="Pfam" id="PF00082">
    <property type="entry name" value="Peptidase_S8"/>
    <property type="match status" value="1"/>
</dbReference>
<evidence type="ECO:0000313" key="8">
    <source>
        <dbReference type="Proteomes" id="UP000800035"/>
    </source>
</evidence>
<dbReference type="Proteomes" id="UP000800035">
    <property type="component" value="Unassembled WGS sequence"/>
</dbReference>
<dbReference type="InterPro" id="IPR036852">
    <property type="entry name" value="Peptidase_S8/S53_dom_sf"/>
</dbReference>
<comment type="similarity">
    <text evidence="1 5">Belongs to the peptidase S8 family.</text>
</comment>
<protein>
    <submittedName>
        <fullName evidence="7">Subtilisin-like protein</fullName>
    </submittedName>
</protein>
<feature type="domain" description="Peptidase S8/S53" evidence="6">
    <location>
        <begin position="171"/>
        <end position="376"/>
    </location>
</feature>
<dbReference type="Gene3D" id="3.40.50.200">
    <property type="entry name" value="Peptidase S8/S53 domain"/>
    <property type="match status" value="1"/>
</dbReference>
<evidence type="ECO:0000256" key="5">
    <source>
        <dbReference type="PROSITE-ProRule" id="PRU01240"/>
    </source>
</evidence>
<dbReference type="PRINTS" id="PR00723">
    <property type="entry name" value="SUBTILISIN"/>
</dbReference>
<dbReference type="GO" id="GO:0004252">
    <property type="term" value="F:serine-type endopeptidase activity"/>
    <property type="evidence" value="ECO:0007669"/>
    <property type="project" value="UniProtKB-UniRule"/>
</dbReference>
<proteinExistence type="inferred from homology"/>
<keyword evidence="3 5" id="KW-0378">Hydrolase</keyword>
<accession>A0A6A5UMS5</accession>
<dbReference type="PANTHER" id="PTHR43806">
    <property type="entry name" value="PEPTIDASE S8"/>
    <property type="match status" value="1"/>
</dbReference>
<dbReference type="InterPro" id="IPR000209">
    <property type="entry name" value="Peptidase_S8/S53_dom"/>
</dbReference>
<feature type="active site" description="Charge relay system" evidence="5">
    <location>
        <position position="361"/>
    </location>
</feature>
<dbReference type="AlphaFoldDB" id="A0A6A5UMS5"/>
<reference evidence="7" key="1">
    <citation type="journal article" date="2020" name="Stud. Mycol.">
        <title>101 Dothideomycetes genomes: a test case for predicting lifestyles and emergence of pathogens.</title>
        <authorList>
            <person name="Haridas S."/>
            <person name="Albert R."/>
            <person name="Binder M."/>
            <person name="Bloem J."/>
            <person name="Labutti K."/>
            <person name="Salamov A."/>
            <person name="Andreopoulos B."/>
            <person name="Baker S."/>
            <person name="Barry K."/>
            <person name="Bills G."/>
            <person name="Bluhm B."/>
            <person name="Cannon C."/>
            <person name="Castanera R."/>
            <person name="Culley D."/>
            <person name="Daum C."/>
            <person name="Ezra D."/>
            <person name="Gonzalez J."/>
            <person name="Henrissat B."/>
            <person name="Kuo A."/>
            <person name="Liang C."/>
            <person name="Lipzen A."/>
            <person name="Lutzoni F."/>
            <person name="Magnuson J."/>
            <person name="Mondo S."/>
            <person name="Nolan M."/>
            <person name="Ohm R."/>
            <person name="Pangilinan J."/>
            <person name="Park H.-J."/>
            <person name="Ramirez L."/>
            <person name="Alfaro M."/>
            <person name="Sun H."/>
            <person name="Tritt A."/>
            <person name="Yoshinaga Y."/>
            <person name="Zwiers L.-H."/>
            <person name="Turgeon B."/>
            <person name="Goodwin S."/>
            <person name="Spatafora J."/>
            <person name="Crous P."/>
            <person name="Grigoriev I."/>
        </authorList>
    </citation>
    <scope>NUCLEOTIDE SEQUENCE</scope>
    <source>
        <strain evidence="7">CBS 675.92</strain>
    </source>
</reference>
<feature type="active site" description="Charge relay system" evidence="5">
    <location>
        <position position="210"/>
    </location>
</feature>
<evidence type="ECO:0000256" key="4">
    <source>
        <dbReference type="ARBA" id="ARBA00022825"/>
    </source>
</evidence>
<keyword evidence="2 5" id="KW-0645">Protease</keyword>
<evidence type="ECO:0000313" key="7">
    <source>
        <dbReference type="EMBL" id="KAF1962377.1"/>
    </source>
</evidence>
<evidence type="ECO:0000256" key="1">
    <source>
        <dbReference type="ARBA" id="ARBA00011073"/>
    </source>
</evidence>
<evidence type="ECO:0000259" key="6">
    <source>
        <dbReference type="Pfam" id="PF00082"/>
    </source>
</evidence>
<gene>
    <name evidence="7" type="ORF">CC80DRAFT_588934</name>
</gene>
<keyword evidence="4 5" id="KW-0720">Serine protease</keyword>
<name>A0A6A5UMS5_9PLEO</name>
<evidence type="ECO:0000256" key="3">
    <source>
        <dbReference type="ARBA" id="ARBA00022801"/>
    </source>
</evidence>
<dbReference type="GO" id="GO:0006508">
    <property type="term" value="P:proteolysis"/>
    <property type="evidence" value="ECO:0007669"/>
    <property type="project" value="UniProtKB-KW"/>
</dbReference>
<dbReference type="PANTHER" id="PTHR43806:SF11">
    <property type="entry name" value="CEREVISIN-RELATED"/>
    <property type="match status" value="1"/>
</dbReference>
<evidence type="ECO:0000256" key="2">
    <source>
        <dbReference type="ARBA" id="ARBA00022670"/>
    </source>
</evidence>
<organism evidence="7 8">
    <name type="scientific">Byssothecium circinans</name>
    <dbReference type="NCBI Taxonomy" id="147558"/>
    <lineage>
        <taxon>Eukaryota</taxon>
        <taxon>Fungi</taxon>
        <taxon>Dikarya</taxon>
        <taxon>Ascomycota</taxon>
        <taxon>Pezizomycotina</taxon>
        <taxon>Dothideomycetes</taxon>
        <taxon>Pleosporomycetidae</taxon>
        <taxon>Pleosporales</taxon>
        <taxon>Massarineae</taxon>
        <taxon>Massarinaceae</taxon>
        <taxon>Byssothecium</taxon>
    </lineage>
</organism>